<sequence length="53" mass="6101">MANPSPRGIEEHIERPYNREEFTNWLTESCRRQHLPVIITNPAVLADIATLLS</sequence>
<gene>
    <name evidence="1" type="ORF">ERS075579_01756</name>
</gene>
<accession>A0A0U0ZKW1</accession>
<dbReference type="AlphaFoldDB" id="A0A0U0ZKW1"/>
<name>A0A0U0ZKW1_9MYCO</name>
<dbReference type="EMBL" id="CSWP01000003">
    <property type="protein sequence ID" value="CPV46432.1"/>
    <property type="molecule type" value="Genomic_DNA"/>
</dbReference>
<protein>
    <submittedName>
        <fullName evidence="1">Uncharacterized protein</fullName>
    </submittedName>
</protein>
<dbReference type="RefSeq" id="WP_005099635.1">
    <property type="nucleotide sequence ID" value="NZ_CP014959.1"/>
</dbReference>
<evidence type="ECO:0000313" key="1">
    <source>
        <dbReference type="EMBL" id="CPV46432.1"/>
    </source>
</evidence>
<evidence type="ECO:0000313" key="2">
    <source>
        <dbReference type="Proteomes" id="UP000045782"/>
    </source>
</evidence>
<reference evidence="1 2" key="1">
    <citation type="submission" date="2015-03" db="EMBL/GenBank/DDBJ databases">
        <authorList>
            <person name="Murphy D."/>
        </authorList>
    </citation>
    <scope>NUCLEOTIDE SEQUENCE [LARGE SCALE GENOMIC DNA]</scope>
    <source>
        <strain evidence="1 2">PAP088</strain>
    </source>
</reference>
<proteinExistence type="predicted"/>
<organism evidence="1 2">
    <name type="scientific">Mycobacteroides abscessus</name>
    <dbReference type="NCBI Taxonomy" id="36809"/>
    <lineage>
        <taxon>Bacteria</taxon>
        <taxon>Bacillati</taxon>
        <taxon>Actinomycetota</taxon>
        <taxon>Actinomycetes</taxon>
        <taxon>Mycobacteriales</taxon>
        <taxon>Mycobacteriaceae</taxon>
        <taxon>Mycobacteroides</taxon>
    </lineage>
</organism>
<dbReference type="Proteomes" id="UP000045782">
    <property type="component" value="Unassembled WGS sequence"/>
</dbReference>